<dbReference type="Proteomes" id="UP001063166">
    <property type="component" value="Unassembled WGS sequence"/>
</dbReference>
<feature type="domain" description="AB hydrolase-1" evidence="1">
    <location>
        <begin position="28"/>
        <end position="326"/>
    </location>
</feature>
<proteinExistence type="predicted"/>
<dbReference type="Pfam" id="PF12697">
    <property type="entry name" value="Abhydrolase_6"/>
    <property type="match status" value="1"/>
</dbReference>
<dbReference type="AlphaFoldDB" id="A0A9P3PZY3"/>
<dbReference type="PANTHER" id="PTHR43798">
    <property type="entry name" value="MONOACYLGLYCEROL LIPASE"/>
    <property type="match status" value="1"/>
</dbReference>
<dbReference type="Gene3D" id="3.40.50.1820">
    <property type="entry name" value="alpha/beta hydrolase"/>
    <property type="match status" value="1"/>
</dbReference>
<evidence type="ECO:0000313" key="2">
    <source>
        <dbReference type="EMBL" id="GLB44327.1"/>
    </source>
</evidence>
<name>A0A9P3PZY3_LYOSH</name>
<gene>
    <name evidence="2" type="ORF">LshimejAT787_1602570</name>
</gene>
<sequence length="334" mass="37679">MPALTVGEDISFYYTDSGPQADSEYTTLVFIHGHTFHSGVFQRLVPFAPGRRLRIICLNRREYPESTPYSTDERKTILDGSDTDRAEFLHQQGVLIALFIHVLIQELSLPEKVGVVGWSMGTIFSVAALASIDRVPETTRARLRTHVKHFFLLDPPSQGLGIPNPPNAYNPLWDDDLPPETRGPAFGKWVSSYFHHEDLLSRDISLLSMRAPDASKTPTIESLTHEELSSVASFESGSRVETILVESEFRVALAAQTHKALFDSDITAMWGNPQVWHLHGEATTWNSVYAAWMLEEKARTSKDVRFKPLSGANHFFMWEEPERFLDVLMECMGS</sequence>
<dbReference type="SUPFAM" id="SSF53474">
    <property type="entry name" value="alpha/beta-Hydrolases"/>
    <property type="match status" value="1"/>
</dbReference>
<protein>
    <recommendedName>
        <fullName evidence="1">AB hydrolase-1 domain-containing protein</fullName>
    </recommendedName>
</protein>
<dbReference type="PANTHER" id="PTHR43798:SF33">
    <property type="entry name" value="HYDROLASE, PUTATIVE (AFU_ORTHOLOGUE AFUA_2G14860)-RELATED"/>
    <property type="match status" value="1"/>
</dbReference>
<evidence type="ECO:0000313" key="3">
    <source>
        <dbReference type="Proteomes" id="UP001063166"/>
    </source>
</evidence>
<dbReference type="InterPro" id="IPR029058">
    <property type="entry name" value="AB_hydrolase_fold"/>
</dbReference>
<keyword evidence="3" id="KW-1185">Reference proteome</keyword>
<accession>A0A9P3PZY3</accession>
<dbReference type="InterPro" id="IPR050266">
    <property type="entry name" value="AB_hydrolase_sf"/>
</dbReference>
<dbReference type="GO" id="GO:0016020">
    <property type="term" value="C:membrane"/>
    <property type="evidence" value="ECO:0007669"/>
    <property type="project" value="TreeGrafter"/>
</dbReference>
<dbReference type="InterPro" id="IPR000073">
    <property type="entry name" value="AB_hydrolase_1"/>
</dbReference>
<organism evidence="2 3">
    <name type="scientific">Lyophyllum shimeji</name>
    <name type="common">Hon-shimeji</name>
    <name type="synonym">Tricholoma shimeji</name>
    <dbReference type="NCBI Taxonomy" id="47721"/>
    <lineage>
        <taxon>Eukaryota</taxon>
        <taxon>Fungi</taxon>
        <taxon>Dikarya</taxon>
        <taxon>Basidiomycota</taxon>
        <taxon>Agaricomycotina</taxon>
        <taxon>Agaricomycetes</taxon>
        <taxon>Agaricomycetidae</taxon>
        <taxon>Agaricales</taxon>
        <taxon>Tricholomatineae</taxon>
        <taxon>Lyophyllaceae</taxon>
        <taxon>Lyophyllum</taxon>
    </lineage>
</organism>
<reference evidence="2" key="1">
    <citation type="submission" date="2022-07" db="EMBL/GenBank/DDBJ databases">
        <title>The genome of Lyophyllum shimeji provides insight into the initial evolution of ectomycorrhizal fungal genome.</title>
        <authorList>
            <person name="Kobayashi Y."/>
            <person name="Shibata T."/>
            <person name="Hirakawa H."/>
            <person name="Shigenobu S."/>
            <person name="Nishiyama T."/>
            <person name="Yamada A."/>
            <person name="Hasebe M."/>
            <person name="Kawaguchi M."/>
        </authorList>
    </citation>
    <scope>NUCLEOTIDE SEQUENCE</scope>
    <source>
        <strain evidence="2">AT787</strain>
    </source>
</reference>
<dbReference type="EMBL" id="BRPK01000016">
    <property type="protein sequence ID" value="GLB44327.1"/>
    <property type="molecule type" value="Genomic_DNA"/>
</dbReference>
<dbReference type="OrthoDB" id="3466517at2759"/>
<comment type="caution">
    <text evidence="2">The sequence shown here is derived from an EMBL/GenBank/DDBJ whole genome shotgun (WGS) entry which is preliminary data.</text>
</comment>
<evidence type="ECO:0000259" key="1">
    <source>
        <dbReference type="Pfam" id="PF12697"/>
    </source>
</evidence>